<dbReference type="GO" id="GO:0005912">
    <property type="term" value="C:adherens junction"/>
    <property type="evidence" value="ECO:0007669"/>
    <property type="project" value="TreeGrafter"/>
</dbReference>
<dbReference type="Pfam" id="PF01049">
    <property type="entry name" value="CADH_Y-type_LIR"/>
    <property type="match status" value="1"/>
</dbReference>
<reference evidence="14" key="1">
    <citation type="submission" date="2018-06" db="EMBL/GenBank/DDBJ databases">
        <title>Genome assembly of Danube salmon.</title>
        <authorList>
            <person name="Macqueen D.J."/>
            <person name="Gundappa M.K."/>
        </authorList>
    </citation>
    <scope>NUCLEOTIDE SEQUENCE [LARGE SCALE GENOMIC DNA]</scope>
</reference>
<keyword evidence="4 8" id="KW-0106">Calcium</keyword>
<dbReference type="PRINTS" id="PR00205">
    <property type="entry name" value="CADHERIN"/>
</dbReference>
<dbReference type="GO" id="GO:0045296">
    <property type="term" value="F:cadherin binding"/>
    <property type="evidence" value="ECO:0007669"/>
    <property type="project" value="TreeGrafter"/>
</dbReference>
<keyword evidence="14" id="KW-1185">Reference proteome</keyword>
<sequence length="806" mass="88421">MVDARFLRKGPFKDCATVWVMVLNADEPPRFSRSRYRLDVSENCPPVCSVGRVSAVDPDTGQSTNIRYSIDPQSDLEALFRITSDSGLITTVMELDREREQWHNITVIATQRDNPNLVTRVVVAIEILDQNDNAPELDRQYTTSVCDSSTPGQVVQVVRAVDKDQGGQDVTIHFSIPPESSSALNLTIRESGGATASLLLQSALQPLPDFSSSLLTLYVPIVLRDGASGLTNTGTVTVNVCPCLRGGMQAEERGRQRDKGWERQTVCLPLPSASPSLIFSMVTLLALLACVTTLLVVCALSLSQRHQKQDSHSPFEEEDVRENIITCDDEGGGEADTAAFDITALQSMHRVERIQDSRNIWYTQQNQARARTYSWSRTPHSTADPQRPGSAPVYGRLCYSIHTLPVLRDCHKGPTPFQSGLQLAKLMGTYGLPGNHMDNNSLVIQNQGTFDLLEPEAIHLNSGETWCPSRDGPESWVAHSRPTEREGGRETNTDTQQQLHPEQGPIRTQPESVLTDEALDLTYSVPNGSSSQSHSSTISSSEQQENKPDLFPSHTTTSTGASSSAVDDTDTDSSTLPNSEKNEDTVGVSQINTNRIHTNLLGDSTYSIVGSLNQGSGGIPVTGTTLYPGSAEFLNMYALNRRDLTPQLLPLSGDMLGYGRGWGCGRGLVADMAGGGANCNSSLPVRMEDFLKHRLDQVTFDLSQPPYDSLQTYEFEGGDSRAGSLSSLESEGEREEERVREAVDNLDQKFQRLVKIVEAREQKKECDRMSVEEETLVGDRSQGLVVNDTSKTESAGEEKEVSRWDF</sequence>
<dbReference type="PANTHER" id="PTHR24027:SF272">
    <property type="entry name" value="CADHERIN-24"/>
    <property type="match status" value="1"/>
</dbReference>
<feature type="domain" description="Cadherin" evidence="12">
    <location>
        <begin position="137"/>
        <end position="241"/>
    </location>
</feature>
<feature type="region of interest" description="Disordered" evidence="11">
    <location>
        <begin position="464"/>
        <end position="511"/>
    </location>
</feature>
<dbReference type="GO" id="GO:0008013">
    <property type="term" value="F:beta-catenin binding"/>
    <property type="evidence" value="ECO:0007669"/>
    <property type="project" value="TreeGrafter"/>
</dbReference>
<dbReference type="GO" id="GO:0000902">
    <property type="term" value="P:cell morphogenesis"/>
    <property type="evidence" value="ECO:0007669"/>
    <property type="project" value="TreeGrafter"/>
</dbReference>
<keyword evidence="6" id="KW-1133">Transmembrane helix</keyword>
<dbReference type="Gene3D" id="2.60.40.60">
    <property type="entry name" value="Cadherins"/>
    <property type="match status" value="2"/>
</dbReference>
<feature type="compositionally biased region" description="Low complexity" evidence="11">
    <location>
        <begin position="524"/>
        <end position="541"/>
    </location>
</feature>
<organism evidence="13 14">
    <name type="scientific">Hucho hucho</name>
    <name type="common">huchen</name>
    <dbReference type="NCBI Taxonomy" id="62062"/>
    <lineage>
        <taxon>Eukaryota</taxon>
        <taxon>Metazoa</taxon>
        <taxon>Chordata</taxon>
        <taxon>Craniata</taxon>
        <taxon>Vertebrata</taxon>
        <taxon>Euteleostomi</taxon>
        <taxon>Actinopterygii</taxon>
        <taxon>Neopterygii</taxon>
        <taxon>Teleostei</taxon>
        <taxon>Protacanthopterygii</taxon>
        <taxon>Salmoniformes</taxon>
        <taxon>Salmonidae</taxon>
        <taxon>Salmoninae</taxon>
        <taxon>Hucho</taxon>
    </lineage>
</organism>
<feature type="compositionally biased region" description="Basic and acidic residues" evidence="11">
    <location>
        <begin position="481"/>
        <end position="492"/>
    </location>
</feature>
<dbReference type="InterPro" id="IPR000233">
    <property type="entry name" value="Cadherin_Y-type_LIR"/>
</dbReference>
<dbReference type="InterPro" id="IPR027397">
    <property type="entry name" value="Catenin-bd_sf"/>
</dbReference>
<dbReference type="PROSITE" id="PS50268">
    <property type="entry name" value="CADHERIN_2"/>
    <property type="match status" value="2"/>
</dbReference>
<evidence type="ECO:0000313" key="13">
    <source>
        <dbReference type="Ensembl" id="ENSHHUP00000038763.1"/>
    </source>
</evidence>
<keyword evidence="2 9" id="KW-0812">Transmembrane</keyword>
<dbReference type="AlphaFoldDB" id="A0A4W5MLS7"/>
<dbReference type="Gene3D" id="4.10.900.10">
    <property type="entry name" value="TCF3-CBD (Catenin binding domain)"/>
    <property type="match status" value="1"/>
</dbReference>
<evidence type="ECO:0000256" key="7">
    <source>
        <dbReference type="ARBA" id="ARBA00023136"/>
    </source>
</evidence>
<dbReference type="GO" id="GO:0016342">
    <property type="term" value="C:catenin complex"/>
    <property type="evidence" value="ECO:0007669"/>
    <property type="project" value="TreeGrafter"/>
</dbReference>
<dbReference type="FunFam" id="2.60.40.60:FF:000200">
    <property type="entry name" value="Cadherin 24, type 2b"/>
    <property type="match status" value="1"/>
</dbReference>
<accession>A0A4W5MLS7</accession>
<feature type="region of interest" description="Disordered" evidence="11">
    <location>
        <begin position="523"/>
        <end position="590"/>
    </location>
</feature>
<proteinExistence type="predicted"/>
<evidence type="ECO:0000256" key="8">
    <source>
        <dbReference type="PROSITE-ProRule" id="PRU00043"/>
    </source>
</evidence>
<dbReference type="STRING" id="62062.ENSHHUP00000038763"/>
<evidence type="ECO:0000256" key="11">
    <source>
        <dbReference type="SAM" id="MobiDB-lite"/>
    </source>
</evidence>
<dbReference type="SUPFAM" id="SSF49313">
    <property type="entry name" value="Cadherin-like"/>
    <property type="match status" value="2"/>
</dbReference>
<dbReference type="InterPro" id="IPR002126">
    <property type="entry name" value="Cadherin-like_dom"/>
</dbReference>
<dbReference type="Proteomes" id="UP000314982">
    <property type="component" value="Unassembled WGS sequence"/>
</dbReference>
<feature type="region of interest" description="Disordered" evidence="11">
    <location>
        <begin position="773"/>
        <end position="806"/>
    </location>
</feature>
<dbReference type="GeneTree" id="ENSGT00940000159567"/>
<evidence type="ECO:0000256" key="6">
    <source>
        <dbReference type="ARBA" id="ARBA00022989"/>
    </source>
</evidence>
<feature type="domain" description="Cadherin" evidence="12">
    <location>
        <begin position="32"/>
        <end position="137"/>
    </location>
</feature>
<dbReference type="SMART" id="SM00112">
    <property type="entry name" value="CA"/>
    <property type="match status" value="2"/>
</dbReference>
<keyword evidence="3" id="KW-0677">Repeat</keyword>
<evidence type="ECO:0000313" key="14">
    <source>
        <dbReference type="Proteomes" id="UP000314982"/>
    </source>
</evidence>
<dbReference type="GO" id="GO:0007156">
    <property type="term" value="P:homophilic cell adhesion via plasma membrane adhesion molecules"/>
    <property type="evidence" value="ECO:0007669"/>
    <property type="project" value="InterPro"/>
</dbReference>
<evidence type="ECO:0000256" key="3">
    <source>
        <dbReference type="ARBA" id="ARBA00022737"/>
    </source>
</evidence>
<evidence type="ECO:0000256" key="2">
    <source>
        <dbReference type="ARBA" id="ARBA00022692"/>
    </source>
</evidence>
<protein>
    <submittedName>
        <fullName evidence="13">Cadherin 24, type 2a</fullName>
    </submittedName>
</protein>
<feature type="region of interest" description="Disordered" evidence="11">
    <location>
        <begin position="714"/>
        <end position="738"/>
    </location>
</feature>
<dbReference type="InterPro" id="IPR020894">
    <property type="entry name" value="Cadherin_CS"/>
</dbReference>
<dbReference type="InterPro" id="IPR015919">
    <property type="entry name" value="Cadherin-like_sf"/>
</dbReference>
<dbReference type="PANTHER" id="PTHR24027">
    <property type="entry name" value="CADHERIN-23"/>
    <property type="match status" value="1"/>
</dbReference>
<dbReference type="FunFam" id="2.60.40.60:FF:000017">
    <property type="entry name" value="Cadherin 24"/>
    <property type="match status" value="1"/>
</dbReference>
<comment type="function">
    <text evidence="10">Cadherins are calcium-dependent cell adhesion proteins.</text>
</comment>
<evidence type="ECO:0000256" key="5">
    <source>
        <dbReference type="ARBA" id="ARBA00022889"/>
    </source>
</evidence>
<evidence type="ECO:0000256" key="4">
    <source>
        <dbReference type="ARBA" id="ARBA00022837"/>
    </source>
</evidence>
<dbReference type="GO" id="GO:0007043">
    <property type="term" value="P:cell-cell junction assembly"/>
    <property type="evidence" value="ECO:0007669"/>
    <property type="project" value="TreeGrafter"/>
</dbReference>
<keyword evidence="5 9" id="KW-0130">Cell adhesion</keyword>
<dbReference type="CDD" id="cd11304">
    <property type="entry name" value="Cadherin_repeat"/>
    <property type="match status" value="2"/>
</dbReference>
<comment type="subcellular location">
    <subcellularLocation>
        <location evidence="1 9">Cell membrane</location>
        <topology evidence="1 9">Single-pass type I membrane protein</topology>
    </subcellularLocation>
</comment>
<dbReference type="Pfam" id="PF00028">
    <property type="entry name" value="Cadherin"/>
    <property type="match status" value="1"/>
</dbReference>
<dbReference type="GO" id="GO:0016339">
    <property type="term" value="P:calcium-dependent cell-cell adhesion via plasma membrane cell adhesion molecules"/>
    <property type="evidence" value="ECO:0007669"/>
    <property type="project" value="TreeGrafter"/>
</dbReference>
<evidence type="ECO:0000256" key="10">
    <source>
        <dbReference type="RuleBase" id="RU004357"/>
    </source>
</evidence>
<dbReference type="GO" id="GO:0034332">
    <property type="term" value="P:adherens junction organization"/>
    <property type="evidence" value="ECO:0007669"/>
    <property type="project" value="TreeGrafter"/>
</dbReference>
<keyword evidence="7" id="KW-0472">Membrane</keyword>
<dbReference type="InterPro" id="IPR039808">
    <property type="entry name" value="Cadherin"/>
</dbReference>
<dbReference type="GO" id="GO:0044331">
    <property type="term" value="P:cell-cell adhesion mediated by cadherin"/>
    <property type="evidence" value="ECO:0007669"/>
    <property type="project" value="TreeGrafter"/>
</dbReference>
<name>A0A4W5MLS7_9TELE</name>
<feature type="compositionally biased region" description="Basic and acidic residues" evidence="11">
    <location>
        <begin position="790"/>
        <end position="806"/>
    </location>
</feature>
<dbReference type="GO" id="GO:0002009">
    <property type="term" value="P:morphogenesis of an epithelium"/>
    <property type="evidence" value="ECO:0007669"/>
    <property type="project" value="UniProtKB-ARBA"/>
</dbReference>
<feature type="compositionally biased region" description="Low complexity" evidence="11">
    <location>
        <begin position="553"/>
        <end position="566"/>
    </location>
</feature>
<dbReference type="PROSITE" id="PS00232">
    <property type="entry name" value="CADHERIN_1"/>
    <property type="match status" value="1"/>
</dbReference>
<evidence type="ECO:0000256" key="9">
    <source>
        <dbReference type="RuleBase" id="RU003318"/>
    </source>
</evidence>
<evidence type="ECO:0000256" key="1">
    <source>
        <dbReference type="ARBA" id="ARBA00004251"/>
    </source>
</evidence>
<reference evidence="13" key="3">
    <citation type="submission" date="2025-09" db="UniProtKB">
        <authorList>
            <consortium name="Ensembl"/>
        </authorList>
    </citation>
    <scope>IDENTIFICATION</scope>
</reference>
<dbReference type="Ensembl" id="ENSHHUT00000040287.1">
    <property type="protein sequence ID" value="ENSHHUP00000038763.1"/>
    <property type="gene ID" value="ENSHHUG00000024159.1"/>
</dbReference>
<dbReference type="GO" id="GO:0005509">
    <property type="term" value="F:calcium ion binding"/>
    <property type="evidence" value="ECO:0007669"/>
    <property type="project" value="UniProtKB-UniRule"/>
</dbReference>
<dbReference type="GO" id="GO:0016477">
    <property type="term" value="P:cell migration"/>
    <property type="evidence" value="ECO:0007669"/>
    <property type="project" value="TreeGrafter"/>
</dbReference>
<evidence type="ECO:0000259" key="12">
    <source>
        <dbReference type="PROSITE" id="PS50268"/>
    </source>
</evidence>
<reference evidence="13" key="2">
    <citation type="submission" date="2025-08" db="UniProtKB">
        <authorList>
            <consortium name="Ensembl"/>
        </authorList>
    </citation>
    <scope>IDENTIFICATION</scope>
</reference>